<evidence type="ECO:0000313" key="2">
    <source>
        <dbReference type="Proteomes" id="UP000327294"/>
    </source>
</evidence>
<sequence>MTDPTTLDSSRRLIERQYGRPLHQLTYDTIPRPGRDHDPVLSAALNLYDGLRETSARLTEARQKVRQLLDEGHDSTVDGTTRLLNLAQDIHALTTRHVTETRALGDLLGAHRPSLPLPCAAPTSLYAADDLETLLPLARRIAAGSPHLSRAMLGPALRAHGIRVSNQRLGALLNRLRTETFLGAAA</sequence>
<dbReference type="RefSeq" id="WP_152170752.1">
    <property type="nucleotide sequence ID" value="NZ_CP045096.1"/>
</dbReference>
<proteinExistence type="predicted"/>
<evidence type="ECO:0000313" key="1">
    <source>
        <dbReference type="EMBL" id="QFQ99329.1"/>
    </source>
</evidence>
<protein>
    <submittedName>
        <fullName evidence="1">Uncharacterized protein</fullName>
    </submittedName>
</protein>
<dbReference type="AlphaFoldDB" id="A0A5P8K9X3"/>
<accession>A0A5P8K9X3</accession>
<keyword evidence="2" id="KW-1185">Reference proteome</keyword>
<reference evidence="1 2" key="1">
    <citation type="submission" date="2019-10" db="EMBL/GenBank/DDBJ databases">
        <title>Streptomyces sp. strain GY16 isolated from leaves of Broussonetia papyrifera.</title>
        <authorList>
            <person name="Mo P."/>
        </authorList>
    </citation>
    <scope>NUCLEOTIDE SEQUENCE [LARGE SCALE GENOMIC DNA]</scope>
    <source>
        <strain evidence="1 2">GY16</strain>
    </source>
</reference>
<dbReference type="KEGG" id="sphv:F9278_27845"/>
<dbReference type="Proteomes" id="UP000327294">
    <property type="component" value="Chromosome"/>
</dbReference>
<dbReference type="EMBL" id="CP045096">
    <property type="protein sequence ID" value="QFQ99329.1"/>
    <property type="molecule type" value="Genomic_DNA"/>
</dbReference>
<organism evidence="1 2">
    <name type="scientific">Streptomyces phaeolivaceus</name>
    <dbReference type="NCBI Taxonomy" id="2653200"/>
    <lineage>
        <taxon>Bacteria</taxon>
        <taxon>Bacillati</taxon>
        <taxon>Actinomycetota</taxon>
        <taxon>Actinomycetes</taxon>
        <taxon>Kitasatosporales</taxon>
        <taxon>Streptomycetaceae</taxon>
        <taxon>Streptomyces</taxon>
    </lineage>
</organism>
<gene>
    <name evidence="1" type="ORF">F9278_27845</name>
</gene>
<name>A0A5P8K9X3_9ACTN</name>